<evidence type="ECO:0000313" key="4">
    <source>
        <dbReference type="EMBL" id="QDT66781.1"/>
    </source>
</evidence>
<dbReference type="Gene3D" id="2.60.40.1610">
    <property type="entry name" value="Domain of unknown function DUF1254"/>
    <property type="match status" value="1"/>
</dbReference>
<feature type="region of interest" description="Disordered" evidence="1">
    <location>
        <begin position="484"/>
        <end position="507"/>
    </location>
</feature>
<evidence type="ECO:0008006" key="6">
    <source>
        <dbReference type="Google" id="ProtNLM"/>
    </source>
</evidence>
<dbReference type="Proteomes" id="UP000319976">
    <property type="component" value="Chromosome"/>
</dbReference>
<dbReference type="PANTHER" id="PTHR36509:SF3">
    <property type="entry name" value="SIGNAL PEPTIDE PROTEIN"/>
    <property type="match status" value="1"/>
</dbReference>
<feature type="domain" description="DUF1214" evidence="2">
    <location>
        <begin position="433"/>
        <end position="544"/>
    </location>
</feature>
<evidence type="ECO:0000259" key="2">
    <source>
        <dbReference type="Pfam" id="PF06742"/>
    </source>
</evidence>
<evidence type="ECO:0000313" key="5">
    <source>
        <dbReference type="Proteomes" id="UP000319976"/>
    </source>
</evidence>
<dbReference type="Gene3D" id="2.60.120.600">
    <property type="entry name" value="Domain of unknown function DUF1214, C-terminal domain"/>
    <property type="match status" value="1"/>
</dbReference>
<protein>
    <recommendedName>
        <fullName evidence="6">DUF1254 domain-containing protein</fullName>
    </recommendedName>
</protein>
<reference evidence="4 5" key="1">
    <citation type="submission" date="2019-02" db="EMBL/GenBank/DDBJ databases">
        <title>Deep-cultivation of Planctomycetes and their phenomic and genomic characterization uncovers novel biology.</title>
        <authorList>
            <person name="Wiegand S."/>
            <person name="Jogler M."/>
            <person name="Boedeker C."/>
            <person name="Pinto D."/>
            <person name="Vollmers J."/>
            <person name="Rivas-Marin E."/>
            <person name="Kohn T."/>
            <person name="Peeters S.H."/>
            <person name="Heuer A."/>
            <person name="Rast P."/>
            <person name="Oberbeckmann S."/>
            <person name="Bunk B."/>
            <person name="Jeske O."/>
            <person name="Meyerdierks A."/>
            <person name="Storesund J.E."/>
            <person name="Kallscheuer N."/>
            <person name="Luecker S."/>
            <person name="Lage O.M."/>
            <person name="Pohl T."/>
            <person name="Merkel B.J."/>
            <person name="Hornburger P."/>
            <person name="Mueller R.-W."/>
            <person name="Bruemmer F."/>
            <person name="Labrenz M."/>
            <person name="Spormann A.M."/>
            <person name="Op den Camp H."/>
            <person name="Overmann J."/>
            <person name="Amann R."/>
            <person name="Jetten M.S.M."/>
            <person name="Mascher T."/>
            <person name="Medema M.H."/>
            <person name="Devos D.P."/>
            <person name="Kaster A.-K."/>
            <person name="Ovreas L."/>
            <person name="Rohde M."/>
            <person name="Galperin M.Y."/>
            <person name="Jogler C."/>
        </authorList>
    </citation>
    <scope>NUCLEOTIDE SEQUENCE [LARGE SCALE GENOMIC DNA]</scope>
    <source>
        <strain evidence="4 5">V22</strain>
    </source>
</reference>
<name>A0A517TEH9_9PLAN</name>
<accession>A0A517TEH9</accession>
<dbReference type="InterPro" id="IPR010621">
    <property type="entry name" value="DUF1214"/>
</dbReference>
<keyword evidence="5" id="KW-1185">Reference proteome</keyword>
<dbReference type="Pfam" id="PF06742">
    <property type="entry name" value="DUF1214"/>
    <property type="match status" value="1"/>
</dbReference>
<feature type="domain" description="DUF1254" evidence="3">
    <location>
        <begin position="121"/>
        <end position="248"/>
    </location>
</feature>
<dbReference type="KEGG" id="chya:V22_40520"/>
<organism evidence="4 5">
    <name type="scientific">Calycomorphotria hydatis</name>
    <dbReference type="NCBI Taxonomy" id="2528027"/>
    <lineage>
        <taxon>Bacteria</taxon>
        <taxon>Pseudomonadati</taxon>
        <taxon>Planctomycetota</taxon>
        <taxon>Planctomycetia</taxon>
        <taxon>Planctomycetales</taxon>
        <taxon>Planctomycetaceae</taxon>
        <taxon>Calycomorphotria</taxon>
    </lineage>
</organism>
<dbReference type="Pfam" id="PF06863">
    <property type="entry name" value="DUF1254"/>
    <property type="match status" value="1"/>
</dbReference>
<dbReference type="AlphaFoldDB" id="A0A517TEH9"/>
<evidence type="ECO:0000259" key="3">
    <source>
        <dbReference type="Pfam" id="PF06863"/>
    </source>
</evidence>
<dbReference type="Gene3D" id="1.10.3360.10">
    <property type="entry name" value="VPA0735-like domain"/>
    <property type="match status" value="1"/>
</dbReference>
<sequence length="560" mass="62633">MRPRHELLRLTCVEICIMKTRTKSACLVPMLILPMLGVMNVTHAIAQQADEVPESIMTADEYETQLGTLRFNDGVPDEATSKLLLDNLDFTYAYRAFMDNLRGVSVHAIRKGLRDVGVQDNEVLIFSELMDSNSLFLTANADTIYVMGSLDLSKGPMVVEAPPKFLGVVQDAWFRWVIDLGLPGPDRGEGGKYLIVPPGYKGTLPEGEFNVAHSRTNTIVWFGRSFLANHSDPKPVVETIRKYTKVYPYEPGGLGTPIAEFLEGKAELGRITPPPVTVFHEGSGKVMNTVPPNDWTFYEMLNEVVQNEPATSLDAELMGPVAAIGIIKGQPFKPDARMKKIMTRALTVANATSRALFMNPRHKSWYYYPESAWYNYLFVTGYQFETPIPEITKEGVKPFPPTGYRTMDARTSFFYGVTGITPAMAMRLTGIGSQYLLAMVDADKNHFDGSKTYKVTLPKDIPAENFWSLTLYDNMTRSMLATPQRYPRAGSQSYPSPAAEPNADGSTTVYIAPTKPDGVSRGNWIQSDPEKGWFIILRLYSPKESFFTKDWQVSEIELVR</sequence>
<evidence type="ECO:0000256" key="1">
    <source>
        <dbReference type="SAM" id="MobiDB-lite"/>
    </source>
</evidence>
<dbReference type="EMBL" id="CP036316">
    <property type="protein sequence ID" value="QDT66781.1"/>
    <property type="molecule type" value="Genomic_DNA"/>
</dbReference>
<dbReference type="InterPro" id="IPR010679">
    <property type="entry name" value="DUF1254"/>
</dbReference>
<proteinExistence type="predicted"/>
<dbReference type="PANTHER" id="PTHR36509">
    <property type="entry name" value="BLL3101 PROTEIN"/>
    <property type="match status" value="1"/>
</dbReference>
<dbReference type="InterPro" id="IPR037049">
    <property type="entry name" value="DUF1214_C_sf"/>
</dbReference>
<dbReference type="InterPro" id="IPR037050">
    <property type="entry name" value="DUF1254_sf"/>
</dbReference>
<gene>
    <name evidence="4" type="ORF">V22_40520</name>
</gene>
<dbReference type="SUPFAM" id="SSF160935">
    <property type="entry name" value="VPA0735-like"/>
    <property type="match status" value="1"/>
</dbReference>